<keyword evidence="2" id="KW-1185">Reference proteome</keyword>
<comment type="caution">
    <text evidence="1">The sequence shown here is derived from an EMBL/GenBank/DDBJ whole genome shotgun (WGS) entry which is preliminary data.</text>
</comment>
<dbReference type="Proteomes" id="UP001642484">
    <property type="component" value="Unassembled WGS sequence"/>
</dbReference>
<evidence type="ECO:0000313" key="1">
    <source>
        <dbReference type="EMBL" id="CAK9038525.1"/>
    </source>
</evidence>
<dbReference type="SUPFAM" id="SSF53335">
    <property type="entry name" value="S-adenosyl-L-methionine-dependent methyltransferases"/>
    <property type="match status" value="1"/>
</dbReference>
<evidence type="ECO:0008006" key="3">
    <source>
        <dbReference type="Google" id="ProtNLM"/>
    </source>
</evidence>
<dbReference type="PANTHER" id="PTHR37909">
    <property type="entry name" value="S-ADENOSYL-L-METHIONINE-DEPENDENT METHYLTRANSFERASES SUPERFAMILY PROTEIN"/>
    <property type="match status" value="1"/>
</dbReference>
<sequence length="383" mass="42141">MRQSLLVLSLHVADGGQLLQQFVDALGRGDMDGLLASFNVSERGSHHHWPGSEQALDLAHSLRTVAASLAPQILEPCLGERKSFRGLKDVLDEGNFHLREHSQHILSTLHEAGMVGAPGVATLRALVAAVAGRTHSEGSMAPDCRMLEASINEGGSCNLILNVGLMCIWSLLQAAERCENLWNWAFPGFPAEWTQSWQFRTDLGDKPAETLEALLTLHSENLSMAEIGVFKGDLSTQLLERFPHLRMLLVDPYHLRMEGLAADQPQGLSTEALDVATARTQLHRVRATHLLQVSEQAAQWIARNSLDCVYVDGDHSYHGAASDISSWWPTIRPGGLMAGHDYTLIWPGVVTAVNEFAAAKGLTVHFTPEIWWFVKPQFNQDDA</sequence>
<dbReference type="InterPro" id="IPR029063">
    <property type="entry name" value="SAM-dependent_MTases_sf"/>
</dbReference>
<reference evidence="1 2" key="1">
    <citation type="submission" date="2024-02" db="EMBL/GenBank/DDBJ databases">
        <authorList>
            <person name="Chen Y."/>
            <person name="Shah S."/>
            <person name="Dougan E. K."/>
            <person name="Thang M."/>
            <person name="Chan C."/>
        </authorList>
    </citation>
    <scope>NUCLEOTIDE SEQUENCE [LARGE SCALE GENOMIC DNA]</scope>
</reference>
<proteinExistence type="predicted"/>
<gene>
    <name evidence="1" type="ORF">CCMP2556_LOCUS21066</name>
</gene>
<dbReference type="EMBL" id="CAXAMN010012559">
    <property type="protein sequence ID" value="CAK9038525.1"/>
    <property type="molecule type" value="Genomic_DNA"/>
</dbReference>
<name>A0ABP0LJY0_9DINO</name>
<protein>
    <recommendedName>
        <fullName evidence="3">Class I SAM-dependent methyltransferase</fullName>
    </recommendedName>
</protein>
<dbReference type="PANTHER" id="PTHR37909:SF1">
    <property type="entry name" value="S-ADENOSYL-L-METHIONINE-DEPENDENT METHYLTRANSFERASES SUPERFAMILY PROTEIN"/>
    <property type="match status" value="1"/>
</dbReference>
<dbReference type="Gene3D" id="3.40.50.150">
    <property type="entry name" value="Vaccinia Virus protein VP39"/>
    <property type="match status" value="1"/>
</dbReference>
<evidence type="ECO:0000313" key="2">
    <source>
        <dbReference type="Proteomes" id="UP001642484"/>
    </source>
</evidence>
<organism evidence="1 2">
    <name type="scientific">Durusdinium trenchii</name>
    <dbReference type="NCBI Taxonomy" id="1381693"/>
    <lineage>
        <taxon>Eukaryota</taxon>
        <taxon>Sar</taxon>
        <taxon>Alveolata</taxon>
        <taxon>Dinophyceae</taxon>
        <taxon>Suessiales</taxon>
        <taxon>Symbiodiniaceae</taxon>
        <taxon>Durusdinium</taxon>
    </lineage>
</organism>
<dbReference type="Pfam" id="PF13578">
    <property type="entry name" value="Methyltransf_24"/>
    <property type="match status" value="1"/>
</dbReference>
<accession>A0ABP0LJY0</accession>